<keyword evidence="1" id="KW-1133">Transmembrane helix</keyword>
<evidence type="ECO:0000313" key="3">
    <source>
        <dbReference type="Proteomes" id="UP000323439"/>
    </source>
</evidence>
<sequence length="87" mass="10402">MNIVYNLYYGLKNFTIVCKKIRIYGNLYALLQTVHFIKFGVILLIYWLKIYLLIFKANLFLEAFFLKSIEAKISYNFNIGVLFIIYI</sequence>
<keyword evidence="1" id="KW-0472">Membrane</keyword>
<dbReference type="AlphaFoldDB" id="A0A1G5XSN8"/>
<dbReference type="Proteomes" id="UP000323439">
    <property type="component" value="Unassembled WGS sequence"/>
</dbReference>
<reference evidence="2 3" key="1">
    <citation type="submission" date="2016-10" db="EMBL/GenBank/DDBJ databases">
        <authorList>
            <person name="Varghese N."/>
            <person name="Submissions S."/>
        </authorList>
    </citation>
    <scope>NUCLEOTIDE SEQUENCE [LARGE SCALE GENOMIC DNA]</scope>
    <source>
        <strain evidence="2 3">DSM 16643</strain>
    </source>
</reference>
<evidence type="ECO:0000256" key="1">
    <source>
        <dbReference type="SAM" id="Phobius"/>
    </source>
</evidence>
<proteinExistence type="predicted"/>
<keyword evidence="1" id="KW-0812">Transmembrane</keyword>
<organism evidence="2 3">
    <name type="scientific">Methanobrevibacter millerae</name>
    <dbReference type="NCBI Taxonomy" id="230361"/>
    <lineage>
        <taxon>Archaea</taxon>
        <taxon>Methanobacteriati</taxon>
        <taxon>Methanobacteriota</taxon>
        <taxon>Methanomada group</taxon>
        <taxon>Methanobacteria</taxon>
        <taxon>Methanobacteriales</taxon>
        <taxon>Methanobacteriaceae</taxon>
        <taxon>Methanobrevibacter</taxon>
    </lineage>
</organism>
<accession>A0A1G5XSN8</accession>
<gene>
    <name evidence="2" type="ORF">SAMN02910315_02457</name>
</gene>
<evidence type="ECO:0000313" key="2">
    <source>
        <dbReference type="EMBL" id="SDA73443.1"/>
    </source>
</evidence>
<feature type="transmembrane region" description="Helical" evidence="1">
    <location>
        <begin position="36"/>
        <end position="55"/>
    </location>
</feature>
<name>A0A1G5XSN8_9EURY</name>
<protein>
    <submittedName>
        <fullName evidence="2">Uncharacterized protein</fullName>
    </submittedName>
</protein>
<keyword evidence="3" id="KW-1185">Reference proteome</keyword>
<dbReference type="EMBL" id="FMXB01000043">
    <property type="protein sequence ID" value="SDA73443.1"/>
    <property type="molecule type" value="Genomic_DNA"/>
</dbReference>